<dbReference type="OrthoDB" id="9978460at2759"/>
<dbReference type="FunFam" id="3.10.110.10:FF:000041">
    <property type="entry name" value="Ubiquitin-conjugating enzyme E2 T"/>
    <property type="match status" value="1"/>
</dbReference>
<evidence type="ECO:0000256" key="6">
    <source>
        <dbReference type="ARBA" id="ARBA00072440"/>
    </source>
</evidence>
<evidence type="ECO:0000256" key="8">
    <source>
        <dbReference type="ARBA" id="ARBA00077509"/>
    </source>
</evidence>
<dbReference type="PROSITE" id="PS50127">
    <property type="entry name" value="UBC_2"/>
    <property type="match status" value="1"/>
</dbReference>
<keyword evidence="4" id="KW-0833">Ubl conjugation pathway</keyword>
<accession>A0A8S3WVU5</accession>
<evidence type="ECO:0000256" key="1">
    <source>
        <dbReference type="ARBA" id="ARBA00012486"/>
    </source>
</evidence>
<evidence type="ECO:0000256" key="9">
    <source>
        <dbReference type="ARBA" id="ARBA00082133"/>
    </source>
</evidence>
<name>A0A8S3WVU5_PARAO</name>
<dbReference type="Pfam" id="PF00179">
    <property type="entry name" value="UQ_con"/>
    <property type="match status" value="1"/>
</dbReference>
<evidence type="ECO:0000259" key="10">
    <source>
        <dbReference type="PROSITE" id="PS50127"/>
    </source>
</evidence>
<keyword evidence="3" id="KW-0547">Nucleotide-binding</keyword>
<feature type="domain" description="UBC core" evidence="10">
    <location>
        <begin position="7"/>
        <end position="158"/>
    </location>
</feature>
<dbReference type="SMART" id="SM00212">
    <property type="entry name" value="UBCc"/>
    <property type="match status" value="1"/>
</dbReference>
<comment type="caution">
    <text evidence="11">The sequence shown here is derived from an EMBL/GenBank/DDBJ whole genome shotgun (WGS) entry which is preliminary data.</text>
</comment>
<evidence type="ECO:0000256" key="5">
    <source>
        <dbReference type="ARBA" id="ARBA00022840"/>
    </source>
</evidence>
<evidence type="ECO:0000256" key="7">
    <source>
        <dbReference type="ARBA" id="ARBA00076317"/>
    </source>
</evidence>
<protein>
    <recommendedName>
        <fullName evidence="6">Ubiquitin-conjugating enzyme E2 T</fullName>
        <ecNumber evidence="1">2.3.2.23</ecNumber>
    </recommendedName>
    <alternativeName>
        <fullName evidence="7">E2 ubiquitin-conjugating enzyme T</fullName>
    </alternativeName>
    <alternativeName>
        <fullName evidence="9">Ubiquitin carrier protein T</fullName>
    </alternativeName>
    <alternativeName>
        <fullName evidence="8">Ubiquitin-protein ligase T</fullName>
    </alternativeName>
</protein>
<keyword evidence="12" id="KW-1185">Reference proteome</keyword>
<dbReference type="EC" id="2.3.2.23" evidence="1"/>
<keyword evidence="2" id="KW-0808">Transferase</keyword>
<keyword evidence="5" id="KW-0067">ATP-binding</keyword>
<evidence type="ECO:0000256" key="2">
    <source>
        <dbReference type="ARBA" id="ARBA00022679"/>
    </source>
</evidence>
<organism evidence="11 12">
    <name type="scientific">Parnassius apollo</name>
    <name type="common">Apollo butterfly</name>
    <name type="synonym">Papilio apollo</name>
    <dbReference type="NCBI Taxonomy" id="110799"/>
    <lineage>
        <taxon>Eukaryota</taxon>
        <taxon>Metazoa</taxon>
        <taxon>Ecdysozoa</taxon>
        <taxon>Arthropoda</taxon>
        <taxon>Hexapoda</taxon>
        <taxon>Insecta</taxon>
        <taxon>Pterygota</taxon>
        <taxon>Neoptera</taxon>
        <taxon>Endopterygota</taxon>
        <taxon>Lepidoptera</taxon>
        <taxon>Glossata</taxon>
        <taxon>Ditrysia</taxon>
        <taxon>Papilionoidea</taxon>
        <taxon>Papilionidae</taxon>
        <taxon>Parnassiinae</taxon>
        <taxon>Parnassini</taxon>
        <taxon>Parnassius</taxon>
        <taxon>Parnassius</taxon>
    </lineage>
</organism>
<dbReference type="InterPro" id="IPR000608">
    <property type="entry name" value="UBC"/>
</dbReference>
<dbReference type="GO" id="GO:0061631">
    <property type="term" value="F:ubiquitin conjugating enzyme activity"/>
    <property type="evidence" value="ECO:0007669"/>
    <property type="project" value="UniProtKB-EC"/>
</dbReference>
<evidence type="ECO:0000256" key="3">
    <source>
        <dbReference type="ARBA" id="ARBA00022741"/>
    </source>
</evidence>
<evidence type="ECO:0000256" key="4">
    <source>
        <dbReference type="ARBA" id="ARBA00022786"/>
    </source>
</evidence>
<dbReference type="EMBL" id="CAJQZP010000758">
    <property type="protein sequence ID" value="CAG4983153.1"/>
    <property type="molecule type" value="Genomic_DNA"/>
</dbReference>
<dbReference type="Proteomes" id="UP000691718">
    <property type="component" value="Unassembled WGS sequence"/>
</dbReference>
<dbReference type="CDD" id="cd23805">
    <property type="entry name" value="UBCc_UBE2T"/>
    <property type="match status" value="1"/>
</dbReference>
<gene>
    <name evidence="11" type="ORF">PAPOLLO_LOCUS10575</name>
</gene>
<reference evidence="11" key="1">
    <citation type="submission" date="2021-04" db="EMBL/GenBank/DDBJ databases">
        <authorList>
            <person name="Tunstrom K."/>
        </authorList>
    </citation>
    <scope>NUCLEOTIDE SEQUENCE</scope>
</reference>
<dbReference type="GO" id="GO:0005524">
    <property type="term" value="F:ATP binding"/>
    <property type="evidence" value="ECO:0007669"/>
    <property type="project" value="UniProtKB-KW"/>
</dbReference>
<evidence type="ECO:0000313" key="12">
    <source>
        <dbReference type="Proteomes" id="UP000691718"/>
    </source>
</evidence>
<sequence length="165" mass="18888">MSSLSSARNVRLTREIKNFETKSPWGITCIPQKEDVYDVLLVNMLGPKGSPYEKGSFELLINIPKRYPFEPPLVKFVTPVYHPNIDKEGRICMDMLKMPPKGAWLPTITLETLLVSLQTLLANPNPDDPLMMDVASEYKFDIEKFHENARRFTEKYATGIQPKKS</sequence>
<evidence type="ECO:0000313" key="11">
    <source>
        <dbReference type="EMBL" id="CAG4983153.1"/>
    </source>
</evidence>
<dbReference type="AlphaFoldDB" id="A0A8S3WVU5"/>
<proteinExistence type="predicted"/>
<dbReference type="PANTHER" id="PTHR24068">
    <property type="entry name" value="UBIQUITIN-CONJUGATING ENZYME E2"/>
    <property type="match status" value="1"/>
</dbReference>